<keyword evidence="3 8" id="KW-1133">Transmembrane helix</keyword>
<feature type="region of interest" description="Disordered" evidence="7">
    <location>
        <begin position="267"/>
        <end position="288"/>
    </location>
</feature>
<dbReference type="InterPro" id="IPR032471">
    <property type="entry name" value="AGRL2-4_GAIN_subdom_A"/>
</dbReference>
<comment type="caution">
    <text evidence="11">The sequence shown here is derived from an EMBL/GenBank/DDBJ whole genome shotgun (WGS) entry which is preliminary data.</text>
</comment>
<dbReference type="SMART" id="SM00008">
    <property type="entry name" value="HormR"/>
    <property type="match status" value="1"/>
</dbReference>
<dbReference type="InterPro" id="IPR051587">
    <property type="entry name" value="Adhesion_GPCR"/>
</dbReference>
<dbReference type="InterPro" id="IPR000203">
    <property type="entry name" value="GPS"/>
</dbReference>
<dbReference type="InterPro" id="IPR057244">
    <property type="entry name" value="GAIN_B"/>
</dbReference>
<dbReference type="Gene3D" id="2.60.220.50">
    <property type="match status" value="1"/>
</dbReference>
<evidence type="ECO:0000256" key="3">
    <source>
        <dbReference type="ARBA" id="ARBA00022989"/>
    </source>
</evidence>
<dbReference type="GO" id="GO:0007189">
    <property type="term" value="P:adenylate cyclase-activating G protein-coupled receptor signaling pathway"/>
    <property type="evidence" value="ECO:0007669"/>
    <property type="project" value="TreeGrafter"/>
</dbReference>
<dbReference type="Pfam" id="PF23597">
    <property type="entry name" value="KIAA0319_N"/>
    <property type="match status" value="1"/>
</dbReference>
<dbReference type="GO" id="GO:0016020">
    <property type="term" value="C:membrane"/>
    <property type="evidence" value="ECO:0007669"/>
    <property type="project" value="UniProtKB-SubCell"/>
</dbReference>
<dbReference type="PANTHER" id="PTHR45813">
    <property type="entry name" value="IG-LIKE DOMAIN-CONTAINING PROTEIN"/>
    <property type="match status" value="1"/>
</dbReference>
<evidence type="ECO:0000256" key="5">
    <source>
        <dbReference type="ARBA" id="ARBA00023157"/>
    </source>
</evidence>
<dbReference type="AlphaFoldDB" id="A0A9X0D8E6"/>
<evidence type="ECO:0000256" key="7">
    <source>
        <dbReference type="SAM" id="MobiDB-lite"/>
    </source>
</evidence>
<dbReference type="InterPro" id="IPR013980">
    <property type="entry name" value="MANSC_dom"/>
</dbReference>
<evidence type="ECO:0000256" key="2">
    <source>
        <dbReference type="ARBA" id="ARBA00022692"/>
    </source>
</evidence>
<keyword evidence="2 8" id="KW-0812">Transmembrane</keyword>
<dbReference type="SUPFAM" id="SSF111418">
    <property type="entry name" value="Hormone receptor domain"/>
    <property type="match status" value="1"/>
</dbReference>
<evidence type="ECO:0000256" key="1">
    <source>
        <dbReference type="ARBA" id="ARBA00004370"/>
    </source>
</evidence>
<dbReference type="Gene3D" id="4.10.1240.10">
    <property type="entry name" value="GPCR, family 2, extracellular hormone receptor domain"/>
    <property type="match status" value="1"/>
</dbReference>
<keyword evidence="4 8" id="KW-0472">Membrane</keyword>
<feature type="domain" description="G-protein coupled receptors family 2 profile 1" evidence="10">
    <location>
        <begin position="296"/>
        <end position="349"/>
    </location>
</feature>
<dbReference type="Pfam" id="PF16489">
    <property type="entry name" value="GAIN"/>
    <property type="match status" value="1"/>
</dbReference>
<dbReference type="EMBL" id="MU825414">
    <property type="protein sequence ID" value="KAJ7390600.1"/>
    <property type="molecule type" value="Genomic_DNA"/>
</dbReference>
<dbReference type="PROSITE" id="PS50227">
    <property type="entry name" value="G_PROTEIN_RECEP_F2_3"/>
    <property type="match status" value="1"/>
</dbReference>
<feature type="compositionally biased region" description="Basic and acidic residues" evidence="7">
    <location>
        <begin position="37"/>
        <end position="47"/>
    </location>
</feature>
<dbReference type="SMART" id="SM00303">
    <property type="entry name" value="GPS"/>
    <property type="match status" value="1"/>
</dbReference>
<comment type="subcellular location">
    <subcellularLocation>
        <location evidence="1">Membrane</location>
    </subcellularLocation>
</comment>
<reference evidence="11" key="1">
    <citation type="submission" date="2023-01" db="EMBL/GenBank/DDBJ databases">
        <title>Genome assembly of the deep-sea coral Lophelia pertusa.</title>
        <authorList>
            <person name="Herrera S."/>
            <person name="Cordes E."/>
        </authorList>
    </citation>
    <scope>NUCLEOTIDE SEQUENCE</scope>
    <source>
        <strain evidence="11">USNM1676648</strain>
        <tissue evidence="11">Polyp</tissue>
    </source>
</reference>
<protein>
    <submittedName>
        <fullName evidence="11">Uncharacterized protein</fullName>
    </submittedName>
</protein>
<dbReference type="InterPro" id="IPR046338">
    <property type="entry name" value="GAIN_dom_sf"/>
</dbReference>
<feature type="region of interest" description="Disordered" evidence="7">
    <location>
        <begin position="1"/>
        <end position="179"/>
    </location>
</feature>
<evidence type="ECO:0000256" key="4">
    <source>
        <dbReference type="ARBA" id="ARBA00023136"/>
    </source>
</evidence>
<evidence type="ECO:0000259" key="10">
    <source>
        <dbReference type="PROSITE" id="PS50227"/>
    </source>
</evidence>
<dbReference type="Pfam" id="PF01825">
    <property type="entry name" value="GPS"/>
    <property type="match status" value="1"/>
</dbReference>
<feature type="compositionally biased region" description="Low complexity" evidence="7">
    <location>
        <begin position="141"/>
        <end position="157"/>
    </location>
</feature>
<keyword evidence="6" id="KW-0325">Glycoprotein</keyword>
<sequence length="944" mass="105556">MDKLNTPPSVAGVQQVSNVPTVPQGPASNKTGLPKMNKTDQMQDRNRLNGFFNEENKGKKKSEIVRPANSSQDRQTSRNVSSSANASQHVQQTPPRTTNTPSKQPPQSTVANKTTIGHTTPMQTTSNHTSKPTKAAMNSSTTAAPTQTTTQHTPAAPNFGDVSQPDDSSETGKKHRKHRAPVCHVGKTTDDVTLLRGKRSGNFTNIGDVGDFDMCIKRCCQHQKCDLAFKSAETCFLVKCFSTESCQTSPSLDDIFSPQMCFVKRHSREEEKDTSGQDGDDEWNDKVSPSGIREVCEVEKALGILWKKTVAGRYSAHPCPRGAKGFIKRRCEADSRWLPPDFSECVSNDYQTLYDKSKKLATGADPSPLIRELSQLTTQNIDNSLIFGGDLNRATDIMAAIVQHNGQTELLDMTREDVENFVRASSNLLDMTNQQEWINIQKNKPGTADVLRSMEMFALQAAMRLPREDMADPTITNNIIIKMDRKSAGDDGLTFPDFSNPKISRWDARHDVIALPSSVFERGEVSTASISFKSLPYLLPDSNVSTGLGPNSKVISTVLHPHPQGKITPPVTVVLSHIKRRRGNPKCVFWDYTLNPHRGGAWSSRGCWLAFSNHSHSICQCSHLSNFAVLMDLSSDEVSQKEQKRERTMALMWIGIPVLIVGVIGGLYMSFTWNRKSGMPSTVTRPSAALNEKTGMLGQRVVTSQVREEFPASPSRDLYRALSPGYSPTGDLEWQDEFDFEMEGSGDQGFKQMLLPKLQMLQKHLINEFYDVDKMETKTKKLLESKIQQKSEIVAESPDTDDSFHRETIQQKPQITAQSPVQSDALHSIERQTIQEKSETTADSAVQSERIRRSANRQLQATQAKPVVKAYSPVKSQTLRKFDRQTKISSSRKLRVRFADVNPPGRNLTDEDKERFKRLQRMERRVFVQHLSRWTASSHLNLSE</sequence>
<evidence type="ECO:0000313" key="12">
    <source>
        <dbReference type="Proteomes" id="UP001163046"/>
    </source>
</evidence>
<accession>A0A9X0D8E6</accession>
<feature type="compositionally biased region" description="Polar residues" evidence="7">
    <location>
        <begin position="68"/>
        <end position="140"/>
    </location>
</feature>
<evidence type="ECO:0000256" key="6">
    <source>
        <dbReference type="ARBA" id="ARBA00023180"/>
    </source>
</evidence>
<evidence type="ECO:0000259" key="9">
    <source>
        <dbReference type="PROSITE" id="PS50221"/>
    </source>
</evidence>
<feature type="transmembrane region" description="Helical" evidence="8">
    <location>
        <begin position="650"/>
        <end position="671"/>
    </location>
</feature>
<dbReference type="PROSITE" id="PS50221">
    <property type="entry name" value="GAIN_B"/>
    <property type="match status" value="1"/>
</dbReference>
<dbReference type="OrthoDB" id="1100386at2759"/>
<evidence type="ECO:0000256" key="8">
    <source>
        <dbReference type="SAM" id="Phobius"/>
    </source>
</evidence>
<dbReference type="Proteomes" id="UP001163046">
    <property type="component" value="Unassembled WGS sequence"/>
</dbReference>
<dbReference type="InterPro" id="IPR001879">
    <property type="entry name" value="GPCR_2_extracellular_dom"/>
</dbReference>
<name>A0A9X0D8E6_9CNID</name>
<dbReference type="Gene3D" id="1.25.40.610">
    <property type="match status" value="1"/>
</dbReference>
<organism evidence="11 12">
    <name type="scientific">Desmophyllum pertusum</name>
    <dbReference type="NCBI Taxonomy" id="174260"/>
    <lineage>
        <taxon>Eukaryota</taxon>
        <taxon>Metazoa</taxon>
        <taxon>Cnidaria</taxon>
        <taxon>Anthozoa</taxon>
        <taxon>Hexacorallia</taxon>
        <taxon>Scleractinia</taxon>
        <taxon>Caryophylliina</taxon>
        <taxon>Caryophylliidae</taxon>
        <taxon>Desmophyllum</taxon>
    </lineage>
</organism>
<feature type="domain" description="GAIN-B" evidence="9">
    <location>
        <begin position="484"/>
        <end position="637"/>
    </location>
</feature>
<dbReference type="PANTHER" id="PTHR45813:SF8">
    <property type="entry name" value="IG-LIKE DOMAIN-CONTAINING PROTEIN"/>
    <property type="match status" value="1"/>
</dbReference>
<evidence type="ECO:0000313" key="11">
    <source>
        <dbReference type="EMBL" id="KAJ7390600.1"/>
    </source>
</evidence>
<gene>
    <name evidence="11" type="ORF">OS493_023989</name>
</gene>
<proteinExistence type="predicted"/>
<dbReference type="InterPro" id="IPR036445">
    <property type="entry name" value="GPCR_2_extracell_dom_sf"/>
</dbReference>
<keyword evidence="12" id="KW-1185">Reference proteome</keyword>
<dbReference type="GO" id="GO:0004930">
    <property type="term" value="F:G protein-coupled receptor activity"/>
    <property type="evidence" value="ECO:0007669"/>
    <property type="project" value="InterPro"/>
</dbReference>
<feature type="compositionally biased region" description="Basic and acidic residues" evidence="7">
    <location>
        <begin position="54"/>
        <end position="64"/>
    </location>
</feature>
<keyword evidence="5" id="KW-1015">Disulfide bond</keyword>
<feature type="compositionally biased region" description="Polar residues" evidence="7">
    <location>
        <begin position="1"/>
        <end position="31"/>
    </location>
</feature>
<dbReference type="Pfam" id="PF02793">
    <property type="entry name" value="HRM"/>
    <property type="match status" value="1"/>
</dbReference>